<dbReference type="EMBL" id="NVWI01000002">
    <property type="protein sequence ID" value="PCJ42617.1"/>
    <property type="molecule type" value="Genomic_DNA"/>
</dbReference>
<protein>
    <submittedName>
        <fullName evidence="1">Uncharacterized protein</fullName>
    </submittedName>
</protein>
<proteinExistence type="predicted"/>
<dbReference type="NCBIfam" id="NF038106">
    <property type="entry name" value="gamma_NF038106"/>
    <property type="match status" value="1"/>
</dbReference>
<reference evidence="2" key="1">
    <citation type="submission" date="2017-08" db="EMBL/GenBank/DDBJ databases">
        <title>A dynamic microbial community with high functional redundancy inhabits the cold, oxic subseafloor aquifer.</title>
        <authorList>
            <person name="Tully B.J."/>
            <person name="Wheat C.G."/>
            <person name="Glazer B.T."/>
            <person name="Huber J.A."/>
        </authorList>
    </citation>
    <scope>NUCLEOTIDE SEQUENCE [LARGE SCALE GENOMIC DNA]</scope>
</reference>
<gene>
    <name evidence="1" type="ORF">COA71_03655</name>
</gene>
<evidence type="ECO:0000313" key="2">
    <source>
        <dbReference type="Proteomes" id="UP000228987"/>
    </source>
</evidence>
<dbReference type="InterPro" id="IPR047742">
    <property type="entry name" value="PA4642-like"/>
</dbReference>
<dbReference type="AlphaFoldDB" id="A0A2A5CFG7"/>
<evidence type="ECO:0000313" key="1">
    <source>
        <dbReference type="EMBL" id="PCJ42617.1"/>
    </source>
</evidence>
<dbReference type="Proteomes" id="UP000228987">
    <property type="component" value="Unassembled WGS sequence"/>
</dbReference>
<sequence length="105" mass="12059">MKTEKKTGADRTQPAVRDEWWSDERIQSFMALDTSADEAPDFHVLIKAYRGMVPEAFSRFIAFFIEAGRNINEKNYRGETILKITSEHKNSKKYAEILKQAGAES</sequence>
<organism evidence="1 2">
    <name type="scientific">SAR86 cluster bacterium</name>
    <dbReference type="NCBI Taxonomy" id="2030880"/>
    <lineage>
        <taxon>Bacteria</taxon>
        <taxon>Pseudomonadati</taxon>
        <taxon>Pseudomonadota</taxon>
        <taxon>Gammaproteobacteria</taxon>
        <taxon>SAR86 cluster</taxon>
    </lineage>
</organism>
<comment type="caution">
    <text evidence="1">The sequence shown here is derived from an EMBL/GenBank/DDBJ whole genome shotgun (WGS) entry which is preliminary data.</text>
</comment>
<accession>A0A2A5CFG7</accession>
<name>A0A2A5CFG7_9GAMM</name>